<dbReference type="AlphaFoldDB" id="A0A258FDZ3"/>
<protein>
    <recommendedName>
        <fullName evidence="6">OmpA-like domain-containing protein</fullName>
    </recommendedName>
</protein>
<keyword evidence="2 4" id="KW-0472">Membrane</keyword>
<dbReference type="Proteomes" id="UP000215595">
    <property type="component" value="Unassembled WGS sequence"/>
</dbReference>
<name>A0A258FDZ3_9CAUL</name>
<keyword evidence="3" id="KW-0998">Cell outer membrane</keyword>
<comment type="caution">
    <text evidence="7">The sequence shown here is derived from an EMBL/GenBank/DDBJ whole genome shotgun (WGS) entry which is preliminary data.</text>
</comment>
<dbReference type="InterPro" id="IPR036737">
    <property type="entry name" value="OmpA-like_sf"/>
</dbReference>
<feature type="chain" id="PRO_5012875422" description="OmpA-like domain-containing protein" evidence="5">
    <location>
        <begin position="25"/>
        <end position="366"/>
    </location>
</feature>
<dbReference type="SUPFAM" id="SSF103088">
    <property type="entry name" value="OmpA-like"/>
    <property type="match status" value="1"/>
</dbReference>
<dbReference type="PRINTS" id="PR01021">
    <property type="entry name" value="OMPADOMAIN"/>
</dbReference>
<proteinExistence type="predicted"/>
<dbReference type="InterPro" id="IPR050330">
    <property type="entry name" value="Bact_OuterMem_StrucFunc"/>
</dbReference>
<evidence type="ECO:0000313" key="8">
    <source>
        <dbReference type="Proteomes" id="UP000215595"/>
    </source>
</evidence>
<dbReference type="InterPro" id="IPR006664">
    <property type="entry name" value="OMP_bac"/>
</dbReference>
<dbReference type="PANTHER" id="PTHR30329">
    <property type="entry name" value="STATOR ELEMENT OF FLAGELLAR MOTOR COMPLEX"/>
    <property type="match status" value="1"/>
</dbReference>
<dbReference type="InterPro" id="IPR006665">
    <property type="entry name" value="OmpA-like"/>
</dbReference>
<evidence type="ECO:0000256" key="3">
    <source>
        <dbReference type="ARBA" id="ARBA00023237"/>
    </source>
</evidence>
<organism evidence="7 8">
    <name type="scientific">Brevundimonas subvibrioides</name>
    <dbReference type="NCBI Taxonomy" id="74313"/>
    <lineage>
        <taxon>Bacteria</taxon>
        <taxon>Pseudomonadati</taxon>
        <taxon>Pseudomonadota</taxon>
        <taxon>Alphaproteobacteria</taxon>
        <taxon>Caulobacterales</taxon>
        <taxon>Caulobacteraceae</taxon>
        <taxon>Brevundimonas</taxon>
    </lineage>
</organism>
<reference evidence="7 8" key="1">
    <citation type="submission" date="2017-03" db="EMBL/GenBank/DDBJ databases">
        <title>Lifting the veil on microbial sulfur biogeochemistry in mining wastewaters.</title>
        <authorList>
            <person name="Kantor R.S."/>
            <person name="Colenbrander Nelson T."/>
            <person name="Marshall S."/>
            <person name="Bennett D."/>
            <person name="Apte S."/>
            <person name="Camacho D."/>
            <person name="Thomas B.C."/>
            <person name="Warren L.A."/>
            <person name="Banfield J.F."/>
        </authorList>
    </citation>
    <scope>NUCLEOTIDE SEQUENCE [LARGE SCALE GENOMIC DNA]</scope>
    <source>
        <strain evidence="7">32-69-9</strain>
    </source>
</reference>
<dbReference type="InterPro" id="IPR006690">
    <property type="entry name" value="OMPA-like_CS"/>
</dbReference>
<evidence type="ECO:0000313" key="7">
    <source>
        <dbReference type="EMBL" id="OYX30780.1"/>
    </source>
</evidence>
<evidence type="ECO:0000256" key="1">
    <source>
        <dbReference type="ARBA" id="ARBA00004442"/>
    </source>
</evidence>
<feature type="domain" description="OmpA-like" evidence="6">
    <location>
        <begin position="251"/>
        <end position="366"/>
    </location>
</feature>
<keyword evidence="5" id="KW-0732">Signal</keyword>
<comment type="subcellular location">
    <subcellularLocation>
        <location evidence="1">Cell outer membrane</location>
    </subcellularLocation>
</comment>
<evidence type="ECO:0000256" key="4">
    <source>
        <dbReference type="PROSITE-ProRule" id="PRU00473"/>
    </source>
</evidence>
<evidence type="ECO:0000256" key="5">
    <source>
        <dbReference type="SAM" id="SignalP"/>
    </source>
</evidence>
<sequence>MNVLKGLALGAAALLFVVGSPASAQNLGRMLGDTVERAVTGEIRSRVDREARRITRCAMGDSRCRREAERRGDEVVVDDEPTQAMGTQGDHRLITPYAGSRLREREDVGYASYPRIVGFQRGDIALETVEGELTRLTYDNPAGRSPLEIVRNYQRALEDQGFRTDWECGSRAACGSTARHGGGRGWNGVNGMNLGVGSSVHYLTGRLTQGDAQTFVSIGATPQQTRVHIVEATRMQTGQVSVDATALAGELDRTGRVTLEGVYFDTGQDTLRPESDAALHQVGLLMRDQPGLRLTVEGHTDSTGSAEVNRTLSQRRADRVRDAIVTRYGVAAERLGAIGYGSSRPVADNGTEQGRALNRRVELVRQ</sequence>
<feature type="signal peptide" evidence="5">
    <location>
        <begin position="1"/>
        <end position="24"/>
    </location>
</feature>
<dbReference type="CDD" id="cd07185">
    <property type="entry name" value="OmpA_C-like"/>
    <property type="match status" value="1"/>
</dbReference>
<dbReference type="Gene3D" id="3.30.1330.60">
    <property type="entry name" value="OmpA-like domain"/>
    <property type="match status" value="1"/>
</dbReference>
<dbReference type="EMBL" id="NCEB01000039">
    <property type="protein sequence ID" value="OYX30780.1"/>
    <property type="molecule type" value="Genomic_DNA"/>
</dbReference>
<accession>A0A258FDZ3</accession>
<dbReference type="Pfam" id="PF00691">
    <property type="entry name" value="OmpA"/>
    <property type="match status" value="1"/>
</dbReference>
<gene>
    <name evidence="7" type="ORF">B7Z01_13805</name>
</gene>
<evidence type="ECO:0000256" key="2">
    <source>
        <dbReference type="ARBA" id="ARBA00023136"/>
    </source>
</evidence>
<dbReference type="PROSITE" id="PS01068">
    <property type="entry name" value="OMPA_1"/>
    <property type="match status" value="1"/>
</dbReference>
<dbReference type="GO" id="GO:0009279">
    <property type="term" value="C:cell outer membrane"/>
    <property type="evidence" value="ECO:0007669"/>
    <property type="project" value="UniProtKB-SubCell"/>
</dbReference>
<evidence type="ECO:0000259" key="6">
    <source>
        <dbReference type="PROSITE" id="PS51123"/>
    </source>
</evidence>
<dbReference type="PANTHER" id="PTHR30329:SF21">
    <property type="entry name" value="LIPOPROTEIN YIAD-RELATED"/>
    <property type="match status" value="1"/>
</dbReference>
<dbReference type="PROSITE" id="PS51123">
    <property type="entry name" value="OMPA_2"/>
    <property type="match status" value="1"/>
</dbReference>